<name>A0A9D1X4K0_9FIRM</name>
<sequence length="64" mass="7122">MERKLYKSSQDKMLTGVCGGVAEYFGIDSTIVRLVMAFLTLWGIVPGIIIYIIAALVIPNDPRY</sequence>
<dbReference type="EMBL" id="DXEQ01000192">
    <property type="protein sequence ID" value="HIX72664.1"/>
    <property type="molecule type" value="Genomic_DNA"/>
</dbReference>
<keyword evidence="3 6" id="KW-0812">Transmembrane</keyword>
<evidence type="ECO:0000313" key="8">
    <source>
        <dbReference type="EMBL" id="HIX72664.1"/>
    </source>
</evidence>
<keyword evidence="5 6" id="KW-0472">Membrane</keyword>
<dbReference type="InterPro" id="IPR007168">
    <property type="entry name" value="Phageshock_PspC_N"/>
</dbReference>
<evidence type="ECO:0000259" key="7">
    <source>
        <dbReference type="Pfam" id="PF04024"/>
    </source>
</evidence>
<evidence type="ECO:0000256" key="4">
    <source>
        <dbReference type="ARBA" id="ARBA00022989"/>
    </source>
</evidence>
<reference evidence="8" key="2">
    <citation type="submission" date="2021-04" db="EMBL/GenBank/DDBJ databases">
        <authorList>
            <person name="Gilroy R."/>
        </authorList>
    </citation>
    <scope>NUCLEOTIDE SEQUENCE</scope>
    <source>
        <strain evidence="8">ChiSxjej3B15-1167</strain>
    </source>
</reference>
<evidence type="ECO:0000256" key="5">
    <source>
        <dbReference type="ARBA" id="ARBA00023136"/>
    </source>
</evidence>
<feature type="domain" description="Phage shock protein PspC N-terminal" evidence="7">
    <location>
        <begin position="3"/>
        <end position="60"/>
    </location>
</feature>
<dbReference type="PANTHER" id="PTHR33885">
    <property type="entry name" value="PHAGE SHOCK PROTEIN C"/>
    <property type="match status" value="1"/>
</dbReference>
<gene>
    <name evidence="8" type="ORF">H9849_06540</name>
</gene>
<evidence type="ECO:0000256" key="1">
    <source>
        <dbReference type="ARBA" id="ARBA00004162"/>
    </source>
</evidence>
<evidence type="ECO:0000256" key="3">
    <source>
        <dbReference type="ARBA" id="ARBA00022692"/>
    </source>
</evidence>
<proteinExistence type="predicted"/>
<feature type="transmembrane region" description="Helical" evidence="6">
    <location>
        <begin position="34"/>
        <end position="58"/>
    </location>
</feature>
<dbReference type="Pfam" id="PF04024">
    <property type="entry name" value="PspC"/>
    <property type="match status" value="1"/>
</dbReference>
<dbReference type="InterPro" id="IPR052027">
    <property type="entry name" value="PspC"/>
</dbReference>
<accession>A0A9D1X4K0</accession>
<comment type="subcellular location">
    <subcellularLocation>
        <location evidence="1">Cell membrane</location>
        <topology evidence="1">Single-pass membrane protein</topology>
    </subcellularLocation>
</comment>
<dbReference type="GO" id="GO:0005886">
    <property type="term" value="C:plasma membrane"/>
    <property type="evidence" value="ECO:0007669"/>
    <property type="project" value="UniProtKB-SubCell"/>
</dbReference>
<dbReference type="AlphaFoldDB" id="A0A9D1X4K0"/>
<evidence type="ECO:0000256" key="6">
    <source>
        <dbReference type="SAM" id="Phobius"/>
    </source>
</evidence>
<comment type="caution">
    <text evidence="8">The sequence shown here is derived from an EMBL/GenBank/DDBJ whole genome shotgun (WGS) entry which is preliminary data.</text>
</comment>
<evidence type="ECO:0000256" key="2">
    <source>
        <dbReference type="ARBA" id="ARBA00022475"/>
    </source>
</evidence>
<dbReference type="PANTHER" id="PTHR33885:SF3">
    <property type="entry name" value="PHAGE SHOCK PROTEIN C"/>
    <property type="match status" value="1"/>
</dbReference>
<dbReference type="Proteomes" id="UP000886805">
    <property type="component" value="Unassembled WGS sequence"/>
</dbReference>
<protein>
    <submittedName>
        <fullName evidence="8">PspC domain-containing protein</fullName>
    </submittedName>
</protein>
<keyword evidence="2" id="KW-1003">Cell membrane</keyword>
<evidence type="ECO:0000313" key="9">
    <source>
        <dbReference type="Proteomes" id="UP000886805"/>
    </source>
</evidence>
<organism evidence="8 9">
    <name type="scientific">Candidatus Anaerobutyricum stercoripullorum</name>
    <dbReference type="NCBI Taxonomy" id="2838456"/>
    <lineage>
        <taxon>Bacteria</taxon>
        <taxon>Bacillati</taxon>
        <taxon>Bacillota</taxon>
        <taxon>Clostridia</taxon>
        <taxon>Lachnospirales</taxon>
        <taxon>Lachnospiraceae</taxon>
        <taxon>Anaerobutyricum</taxon>
    </lineage>
</organism>
<reference evidence="8" key="1">
    <citation type="journal article" date="2021" name="PeerJ">
        <title>Extensive microbial diversity within the chicken gut microbiome revealed by metagenomics and culture.</title>
        <authorList>
            <person name="Gilroy R."/>
            <person name="Ravi A."/>
            <person name="Getino M."/>
            <person name="Pursley I."/>
            <person name="Horton D.L."/>
            <person name="Alikhan N.F."/>
            <person name="Baker D."/>
            <person name="Gharbi K."/>
            <person name="Hall N."/>
            <person name="Watson M."/>
            <person name="Adriaenssens E.M."/>
            <person name="Foster-Nyarko E."/>
            <person name="Jarju S."/>
            <person name="Secka A."/>
            <person name="Antonio M."/>
            <person name="Oren A."/>
            <person name="Chaudhuri R.R."/>
            <person name="La Ragione R."/>
            <person name="Hildebrand F."/>
            <person name="Pallen M.J."/>
        </authorList>
    </citation>
    <scope>NUCLEOTIDE SEQUENCE</scope>
    <source>
        <strain evidence="8">ChiSxjej3B15-1167</strain>
    </source>
</reference>
<keyword evidence="4 6" id="KW-1133">Transmembrane helix</keyword>